<name>A0ABT3G9J3_9BACT</name>
<reference evidence="1" key="1">
    <citation type="submission" date="2022-10" db="EMBL/GenBank/DDBJ databases">
        <title>Luteolibacter sp. GHJ8, whole genome shotgun sequencing project.</title>
        <authorList>
            <person name="Zhao G."/>
            <person name="Shen L."/>
        </authorList>
    </citation>
    <scope>NUCLEOTIDE SEQUENCE</scope>
    <source>
        <strain evidence="1">GHJ8</strain>
    </source>
</reference>
<evidence type="ECO:0000313" key="1">
    <source>
        <dbReference type="EMBL" id="MCW1916518.1"/>
    </source>
</evidence>
<dbReference type="Pfam" id="PF20461">
    <property type="entry name" value="DUF6714"/>
    <property type="match status" value="1"/>
</dbReference>
<dbReference type="RefSeq" id="WP_264516096.1">
    <property type="nucleotide sequence ID" value="NZ_JAPDDR010000016.1"/>
</dbReference>
<protein>
    <submittedName>
        <fullName evidence="1">Uncharacterized protein</fullName>
    </submittedName>
</protein>
<accession>A0ABT3G9J3</accession>
<keyword evidence="2" id="KW-1185">Reference proteome</keyword>
<dbReference type="InterPro" id="IPR046560">
    <property type="entry name" value="DUF6714"/>
</dbReference>
<evidence type="ECO:0000313" key="2">
    <source>
        <dbReference type="Proteomes" id="UP001165653"/>
    </source>
</evidence>
<proteinExistence type="predicted"/>
<dbReference type="EMBL" id="JAPDDR010000016">
    <property type="protein sequence ID" value="MCW1916518.1"/>
    <property type="molecule type" value="Genomic_DNA"/>
</dbReference>
<comment type="caution">
    <text evidence="1">The sequence shown here is derived from an EMBL/GenBank/DDBJ whole genome shotgun (WGS) entry which is preliminary data.</text>
</comment>
<dbReference type="Proteomes" id="UP001165653">
    <property type="component" value="Unassembled WGS sequence"/>
</dbReference>
<sequence>MHSSFIPYSQLQSCGYDLSTPDAARFVEMCKRVEALLASIATEFREVPAPRITLHVARAYDDEWGVSKERGEELKAKDFETSWQEVSDSKIEDFQEYFTFSDSEGWRFYLPAFMCHFLRDFPNGAFVAVCTAVRRPGDRLELLTEGQRRCVDEFRELCDSHHIWSP</sequence>
<organism evidence="1 2">
    <name type="scientific">Luteolibacter rhizosphaerae</name>
    <dbReference type="NCBI Taxonomy" id="2989719"/>
    <lineage>
        <taxon>Bacteria</taxon>
        <taxon>Pseudomonadati</taxon>
        <taxon>Verrucomicrobiota</taxon>
        <taxon>Verrucomicrobiia</taxon>
        <taxon>Verrucomicrobiales</taxon>
        <taxon>Verrucomicrobiaceae</taxon>
        <taxon>Luteolibacter</taxon>
    </lineage>
</organism>
<gene>
    <name evidence="1" type="ORF">OJ996_23225</name>
</gene>